<evidence type="ECO:0000313" key="3">
    <source>
        <dbReference type="Proteomes" id="UP000522262"/>
    </source>
</evidence>
<accession>A0A8H5I776</accession>
<dbReference type="EMBL" id="JAAOAM010000462">
    <property type="protein sequence ID" value="KAF5530630.1"/>
    <property type="molecule type" value="Genomic_DNA"/>
</dbReference>
<protein>
    <recommendedName>
        <fullName evidence="4">Secreted in xylem 1</fullName>
    </recommendedName>
</protein>
<sequence length="339" mass="37112">MLTGLVLALAISQAHCLVTKAVQERSSPNTTTPLFVKDGNGFKPYDAFDFKDWAPESSFYNGLHMIEKTIEVEGQELTYQDFNMSSLSLEDFKTHVMNTKDFQDASGKFLPTDAEAEAYHRITRKSLIANQEDPNAKIVLPKSLNKRACVYDGDRCSSQCTNLISRGIRQSLNPDVYGAYHYVSGSLCGTGLISKSVAVTHPSGITIGGYGQIPGFGKGWVRAVSTFFTTFGFSPSKTPDSVTTTISYGGTCGPFNVCFLWERPHFSVDKGVIVTQFIDVGSRRACRKPQITPYEAHIMHSDGDPGGATSNGICYSMRNHGCGSRVDGTKTLQRCPNNY</sequence>
<keyword evidence="3" id="KW-1185">Reference proteome</keyword>
<evidence type="ECO:0000313" key="2">
    <source>
        <dbReference type="EMBL" id="KAF5530630.1"/>
    </source>
</evidence>
<evidence type="ECO:0008006" key="4">
    <source>
        <dbReference type="Google" id="ProtNLM"/>
    </source>
</evidence>
<gene>
    <name evidence="2" type="ORF">FMEXI_13405</name>
</gene>
<evidence type="ECO:0000256" key="1">
    <source>
        <dbReference type="SAM" id="SignalP"/>
    </source>
</evidence>
<feature type="chain" id="PRO_5034637971" description="Secreted in xylem 1" evidence="1">
    <location>
        <begin position="17"/>
        <end position="339"/>
    </location>
</feature>
<organism evidence="2 3">
    <name type="scientific">Fusarium mexicanum</name>
    <dbReference type="NCBI Taxonomy" id="751941"/>
    <lineage>
        <taxon>Eukaryota</taxon>
        <taxon>Fungi</taxon>
        <taxon>Dikarya</taxon>
        <taxon>Ascomycota</taxon>
        <taxon>Pezizomycotina</taxon>
        <taxon>Sordariomycetes</taxon>
        <taxon>Hypocreomycetidae</taxon>
        <taxon>Hypocreales</taxon>
        <taxon>Nectriaceae</taxon>
        <taxon>Fusarium</taxon>
        <taxon>Fusarium fujikuroi species complex</taxon>
    </lineage>
</organism>
<reference evidence="2 3" key="1">
    <citation type="submission" date="2020-05" db="EMBL/GenBank/DDBJ databases">
        <title>Identification and distribution of gene clusters putatively required for synthesis of sphingolipid metabolism inhibitors in phylogenetically diverse species of the filamentous fungus Fusarium.</title>
        <authorList>
            <person name="Kim H.-S."/>
            <person name="Busman M."/>
            <person name="Brown D.W."/>
            <person name="Divon H."/>
            <person name="Uhlig S."/>
            <person name="Proctor R.H."/>
        </authorList>
    </citation>
    <scope>NUCLEOTIDE SEQUENCE [LARGE SCALE GENOMIC DNA]</scope>
    <source>
        <strain evidence="2 3">NRRL 53147</strain>
    </source>
</reference>
<keyword evidence="1" id="KW-0732">Signal</keyword>
<dbReference type="Proteomes" id="UP000522262">
    <property type="component" value="Unassembled WGS sequence"/>
</dbReference>
<dbReference type="AlphaFoldDB" id="A0A8H5I776"/>
<proteinExistence type="predicted"/>
<feature type="signal peptide" evidence="1">
    <location>
        <begin position="1"/>
        <end position="16"/>
    </location>
</feature>
<name>A0A8H5I776_9HYPO</name>
<comment type="caution">
    <text evidence="2">The sequence shown here is derived from an EMBL/GenBank/DDBJ whole genome shotgun (WGS) entry which is preliminary data.</text>
</comment>